<evidence type="ECO:0000313" key="3">
    <source>
        <dbReference type="Proteomes" id="UP000238642"/>
    </source>
</evidence>
<reference evidence="2 3" key="1">
    <citation type="submission" date="2018-02" db="EMBL/GenBank/DDBJ databases">
        <title>The draft genome of Sphingobacterium gobiense H7.</title>
        <authorList>
            <person name="Li L."/>
            <person name="Liu L."/>
            <person name="Zhang X."/>
            <person name="Wang T."/>
            <person name="Liang L."/>
        </authorList>
    </citation>
    <scope>NUCLEOTIDE SEQUENCE [LARGE SCALE GENOMIC DNA]</scope>
    <source>
        <strain evidence="2 3">ACCC 05757</strain>
    </source>
</reference>
<evidence type="ECO:0000259" key="1">
    <source>
        <dbReference type="Pfam" id="PF21012"/>
    </source>
</evidence>
<dbReference type="EMBL" id="PVBS01000001">
    <property type="protein sequence ID" value="PRD56674.1"/>
    <property type="molecule type" value="Genomic_DNA"/>
</dbReference>
<dbReference type="Proteomes" id="UP000238642">
    <property type="component" value="Unassembled WGS sequence"/>
</dbReference>
<comment type="caution">
    <text evidence="2">The sequence shown here is derived from an EMBL/GenBank/DDBJ whole genome shotgun (WGS) entry which is preliminary data.</text>
</comment>
<proteinExistence type="predicted"/>
<protein>
    <recommendedName>
        <fullName evidence="1">DUF6850 domain-containing protein</fullName>
    </recommendedName>
</protein>
<organism evidence="2 3">
    <name type="scientific">Sphingobacterium gobiense</name>
    <dbReference type="NCBI Taxonomy" id="1382456"/>
    <lineage>
        <taxon>Bacteria</taxon>
        <taxon>Pseudomonadati</taxon>
        <taxon>Bacteroidota</taxon>
        <taxon>Sphingobacteriia</taxon>
        <taxon>Sphingobacteriales</taxon>
        <taxon>Sphingobacteriaceae</taxon>
        <taxon>Sphingobacterium</taxon>
    </lineage>
</organism>
<keyword evidence="3" id="KW-1185">Reference proteome</keyword>
<dbReference type="InterPro" id="IPR049236">
    <property type="entry name" value="DUF6850"/>
</dbReference>
<sequence>MKQDIGAFFGLLILLVGICLPVHGQEVNFLDTIGRKMRYFAVDNPIWMEELMEPRYSDISLAYGAESGGYRAAQQADRSREIAFKSEGSVTIKDVRLWGSFGYRNAREDSTRFGHQTRRNPEAPFYFASYGANYYERSDYQLQVRGQRYFSDKRWSLYGGVDYILGDHFSNNDPRGSIDVFQVDGSLGLGYQLAREWQVGIQAAYGYGQEAVEVGFRNEQYALQSTESPYLNYTVFGYGWRVQDWLLDKGLHYQTNMKRPAFKGYVSHKAGADRFYAYAGYKSDQQRYQQVLRNESRKNELTSYTSNAMDYGVQWHRKTAAGQLYVHLQGLNKRGKDRLPAAGNGLNNYVYDNDLYRAEGAFSHERARWQYDYEGAMEYVQERKSDGGSGTLLDYTQIHARLSFVLTRMMGSGQQVYMGLAVLTSHTPALQWELPLVNENVFHRYVFYHDVNYHQTNSYGGELNMGYRQPLNGRGFLRWGLRYQQRIANGFEPVPEGNSQYRANERSRLNITMAYGF</sequence>
<evidence type="ECO:0000313" key="2">
    <source>
        <dbReference type="EMBL" id="PRD56674.1"/>
    </source>
</evidence>
<dbReference type="Pfam" id="PF21012">
    <property type="entry name" value="DUF6850"/>
    <property type="match status" value="1"/>
</dbReference>
<gene>
    <name evidence="2" type="ORF">C5749_05440</name>
</gene>
<name>A0A2S9JTS1_9SPHI</name>
<feature type="domain" description="DUF6850" evidence="1">
    <location>
        <begin position="45"/>
        <end position="515"/>
    </location>
</feature>
<accession>A0A2S9JTS1</accession>
<dbReference type="OrthoDB" id="831538at2"/>
<dbReference type="RefSeq" id="WP_105723707.1">
    <property type="nucleotide sequence ID" value="NZ_PVBS01000001.1"/>
</dbReference>
<dbReference type="AlphaFoldDB" id="A0A2S9JTS1"/>